<dbReference type="GeneTree" id="ENSGT00940000154856"/>
<keyword evidence="9" id="KW-0325">Glycoprotein</keyword>
<dbReference type="PROSITE" id="PS51864">
    <property type="entry name" value="ASTACIN"/>
    <property type="match status" value="1"/>
</dbReference>
<keyword evidence="10" id="KW-0968">Cytoplasmic vesicle</keyword>
<dbReference type="InParanoid" id="A0A3Q1G3U3"/>
<keyword evidence="6 12" id="KW-0482">Metalloprotease</keyword>
<evidence type="ECO:0000256" key="12">
    <source>
        <dbReference type="PROSITE-ProRule" id="PRU01211"/>
    </source>
</evidence>
<dbReference type="Proteomes" id="UP000257200">
    <property type="component" value="Unplaced"/>
</dbReference>
<sequence length="251" mass="29060">MDLTATISALLLLLLLGICNAHQGNVRKNSLIAEDFLLEGDLVIQKTRTAMKCRNKVYSCLWPKSANGNVEVPYIISHKYDNSERSAIIQAMKDFERQTCIRFVPRRFERAYLSIQSRFGCSSLLGRIGDRQMVSLQRFGCIDHSIIQHELMHALGFYHEHTRSDRDHYVRINWENVPDYFKKNFNKQDTENLNIPYDYSSVMHYGRTAFGLYGAETITPIPDESVPIGQREGLSKTDILRLNVLYKCYRI</sequence>
<keyword evidence="7" id="KW-0865">Zymogen</keyword>
<dbReference type="InterPro" id="IPR006026">
    <property type="entry name" value="Peptidase_Metallo"/>
</dbReference>
<reference evidence="15" key="2">
    <citation type="submission" date="2025-09" db="UniProtKB">
        <authorList>
            <consortium name="Ensembl"/>
        </authorList>
    </citation>
    <scope>IDENTIFICATION</scope>
</reference>
<accession>A0A3Q1G3U3</accession>
<dbReference type="CDD" id="cd04283">
    <property type="entry name" value="ZnMc_hatching_enzyme"/>
    <property type="match status" value="1"/>
</dbReference>
<dbReference type="Pfam" id="PF01400">
    <property type="entry name" value="Astacin"/>
    <property type="match status" value="1"/>
</dbReference>
<keyword evidence="2 12" id="KW-0479">Metal-binding</keyword>
<evidence type="ECO:0000313" key="16">
    <source>
        <dbReference type="Proteomes" id="UP000257200"/>
    </source>
</evidence>
<evidence type="ECO:0000259" key="14">
    <source>
        <dbReference type="PROSITE" id="PS51864"/>
    </source>
</evidence>
<dbReference type="AlphaFoldDB" id="A0A3Q1G3U3"/>
<protein>
    <recommendedName>
        <fullName evidence="13">Metalloendopeptidase</fullName>
        <ecNumber evidence="13">3.4.24.-</ecNumber>
    </recommendedName>
</protein>
<keyword evidence="8" id="KW-1015">Disulfide bond</keyword>
<keyword evidence="4 12" id="KW-0378">Hydrolase</keyword>
<evidence type="ECO:0000256" key="9">
    <source>
        <dbReference type="ARBA" id="ARBA00023180"/>
    </source>
</evidence>
<dbReference type="InterPro" id="IPR034039">
    <property type="entry name" value="ZnMP_hatching_enz"/>
</dbReference>
<keyword evidence="1 12" id="KW-0645">Protease</keyword>
<dbReference type="STRING" id="80966.ENSAPOP00000024528"/>
<feature type="binding site" evidence="12">
    <location>
        <position position="153"/>
    </location>
    <ligand>
        <name>Zn(2+)</name>
        <dbReference type="ChEBI" id="CHEBI:29105"/>
        <note>catalytic</note>
    </ligand>
</feature>
<evidence type="ECO:0000256" key="4">
    <source>
        <dbReference type="ARBA" id="ARBA00022801"/>
    </source>
</evidence>
<feature type="binding site" evidence="12">
    <location>
        <position position="149"/>
    </location>
    <ligand>
        <name>Zn(2+)</name>
        <dbReference type="ChEBI" id="CHEBI:29105"/>
        <note>catalytic</note>
    </ligand>
</feature>
<dbReference type="InterPro" id="IPR001506">
    <property type="entry name" value="Peptidase_M12A"/>
</dbReference>
<comment type="cofactor">
    <cofactor evidence="12 13">
        <name>Zn(2+)</name>
        <dbReference type="ChEBI" id="CHEBI:29105"/>
    </cofactor>
    <text evidence="12 13">Binds 1 zinc ion per subunit.</text>
</comment>
<evidence type="ECO:0000256" key="2">
    <source>
        <dbReference type="ARBA" id="ARBA00022723"/>
    </source>
</evidence>
<comment type="caution">
    <text evidence="12">Lacks conserved residue(s) required for the propagation of feature annotation.</text>
</comment>
<dbReference type="GO" id="GO:0006508">
    <property type="term" value="P:proteolysis"/>
    <property type="evidence" value="ECO:0007669"/>
    <property type="project" value="UniProtKB-KW"/>
</dbReference>
<evidence type="ECO:0000256" key="6">
    <source>
        <dbReference type="ARBA" id="ARBA00023049"/>
    </source>
</evidence>
<feature type="chain" id="PRO_5018382261" description="Metalloendopeptidase" evidence="13">
    <location>
        <begin position="22"/>
        <end position="251"/>
    </location>
</feature>
<feature type="signal peptide" evidence="13">
    <location>
        <begin position="1"/>
        <end position="21"/>
    </location>
</feature>
<organism evidence="15 16">
    <name type="scientific">Acanthochromis polyacanthus</name>
    <name type="common">spiny chromis</name>
    <dbReference type="NCBI Taxonomy" id="80966"/>
    <lineage>
        <taxon>Eukaryota</taxon>
        <taxon>Metazoa</taxon>
        <taxon>Chordata</taxon>
        <taxon>Craniata</taxon>
        <taxon>Vertebrata</taxon>
        <taxon>Euteleostomi</taxon>
        <taxon>Actinopterygii</taxon>
        <taxon>Neopterygii</taxon>
        <taxon>Teleostei</taxon>
        <taxon>Neoteleostei</taxon>
        <taxon>Acanthomorphata</taxon>
        <taxon>Ovalentaria</taxon>
        <taxon>Pomacentridae</taxon>
        <taxon>Acanthochromis</taxon>
    </lineage>
</organism>
<evidence type="ECO:0000256" key="1">
    <source>
        <dbReference type="ARBA" id="ARBA00022670"/>
    </source>
</evidence>
<dbReference type="EC" id="3.4.24.-" evidence="13"/>
<evidence type="ECO:0000256" key="10">
    <source>
        <dbReference type="ARBA" id="ARBA00023329"/>
    </source>
</evidence>
<dbReference type="Gene3D" id="3.40.390.10">
    <property type="entry name" value="Collagenase (Catalytic Domain)"/>
    <property type="match status" value="1"/>
</dbReference>
<name>A0A3Q1G3U3_9TELE</name>
<dbReference type="PRINTS" id="PR00480">
    <property type="entry name" value="ASTACIN"/>
</dbReference>
<evidence type="ECO:0000313" key="15">
    <source>
        <dbReference type="Ensembl" id="ENSAPOP00000024528.1"/>
    </source>
</evidence>
<keyword evidence="5 12" id="KW-0862">Zinc</keyword>
<dbReference type="GO" id="GO:0042588">
    <property type="term" value="C:zymogen granule"/>
    <property type="evidence" value="ECO:0007669"/>
    <property type="project" value="UniProtKB-SubCell"/>
</dbReference>
<dbReference type="InterPro" id="IPR024079">
    <property type="entry name" value="MetalloPept_cat_dom_sf"/>
</dbReference>
<evidence type="ECO:0000256" key="8">
    <source>
        <dbReference type="ARBA" id="ARBA00023157"/>
    </source>
</evidence>
<comment type="subcellular location">
    <subcellularLocation>
        <location evidence="11">Zymogen granule</location>
    </subcellularLocation>
</comment>
<evidence type="ECO:0000256" key="7">
    <source>
        <dbReference type="ARBA" id="ARBA00023145"/>
    </source>
</evidence>
<dbReference type="SMART" id="SM00235">
    <property type="entry name" value="ZnMc"/>
    <property type="match status" value="1"/>
</dbReference>
<feature type="domain" description="Peptidase M12A" evidence="14">
    <location>
        <begin position="49"/>
        <end position="249"/>
    </location>
</feature>
<dbReference type="Ensembl" id="ENSAPOT00000008511.1">
    <property type="protein sequence ID" value="ENSAPOP00000024528.1"/>
    <property type="gene ID" value="ENSAPOG00000007022.1"/>
</dbReference>
<dbReference type="FunFam" id="3.40.390.10:FF:000040">
    <property type="entry name" value="Metalloendopeptidase"/>
    <property type="match status" value="1"/>
</dbReference>
<dbReference type="GO" id="GO:0004222">
    <property type="term" value="F:metalloendopeptidase activity"/>
    <property type="evidence" value="ECO:0007669"/>
    <property type="project" value="UniProtKB-UniRule"/>
</dbReference>
<keyword evidence="16" id="KW-1185">Reference proteome</keyword>
<evidence type="ECO:0000256" key="5">
    <source>
        <dbReference type="ARBA" id="ARBA00022833"/>
    </source>
</evidence>
<proteinExistence type="predicted"/>
<evidence type="ECO:0000256" key="13">
    <source>
        <dbReference type="RuleBase" id="RU361183"/>
    </source>
</evidence>
<feature type="binding site" evidence="12">
    <location>
        <position position="159"/>
    </location>
    <ligand>
        <name>Zn(2+)</name>
        <dbReference type="ChEBI" id="CHEBI:29105"/>
        <note>catalytic</note>
    </ligand>
</feature>
<feature type="active site" evidence="12">
    <location>
        <position position="150"/>
    </location>
</feature>
<keyword evidence="3 13" id="KW-0732">Signal</keyword>
<dbReference type="GO" id="GO:0008270">
    <property type="term" value="F:zinc ion binding"/>
    <property type="evidence" value="ECO:0007669"/>
    <property type="project" value="UniProtKB-UniRule"/>
</dbReference>
<dbReference type="PANTHER" id="PTHR10127:SF839">
    <property type="entry name" value="HATCHING ENZYME 1.2-RELATED"/>
    <property type="match status" value="1"/>
</dbReference>
<dbReference type="PANTHER" id="PTHR10127">
    <property type="entry name" value="DISCOIDIN, CUB, EGF, LAMININ , AND ZINC METALLOPROTEASE DOMAIN CONTAINING"/>
    <property type="match status" value="1"/>
</dbReference>
<evidence type="ECO:0000256" key="3">
    <source>
        <dbReference type="ARBA" id="ARBA00022729"/>
    </source>
</evidence>
<reference evidence="15" key="1">
    <citation type="submission" date="2025-08" db="UniProtKB">
        <authorList>
            <consortium name="Ensembl"/>
        </authorList>
    </citation>
    <scope>IDENTIFICATION</scope>
</reference>
<dbReference type="SUPFAM" id="SSF55486">
    <property type="entry name" value="Metalloproteases ('zincins'), catalytic domain"/>
    <property type="match status" value="1"/>
</dbReference>
<evidence type="ECO:0000256" key="11">
    <source>
        <dbReference type="ARBA" id="ARBA00024324"/>
    </source>
</evidence>